<feature type="domain" description="CobN/magnesium chelatase" evidence="1">
    <location>
        <begin position="133"/>
        <end position="687"/>
    </location>
</feature>
<comment type="caution">
    <text evidence="2">The sequence shown here is derived from an EMBL/GenBank/DDBJ whole genome shotgun (WGS) entry which is preliminary data.</text>
</comment>
<evidence type="ECO:0000313" key="2">
    <source>
        <dbReference type="EMBL" id="RJF88248.1"/>
    </source>
</evidence>
<accession>A0A418WE16</accession>
<protein>
    <submittedName>
        <fullName evidence="2">Cobaltochelatase subunit CobN</fullName>
    </submittedName>
</protein>
<dbReference type="PANTHER" id="PTHR44119:SF4">
    <property type="entry name" value="AEROBIC COBALTOCHELATASE SUBUNIT COBN"/>
    <property type="match status" value="1"/>
</dbReference>
<dbReference type="OrthoDB" id="9757976at2"/>
<dbReference type="InterPro" id="IPR003672">
    <property type="entry name" value="CobN/Mg_chltase"/>
</dbReference>
<gene>
    <name evidence="2" type="primary">cobN</name>
    <name evidence="2" type="ORF">D3874_15525</name>
</gene>
<dbReference type="CDD" id="cd10150">
    <property type="entry name" value="CobN_like"/>
    <property type="match status" value="1"/>
</dbReference>
<evidence type="ECO:0000313" key="3">
    <source>
        <dbReference type="Proteomes" id="UP000284605"/>
    </source>
</evidence>
<evidence type="ECO:0000259" key="1">
    <source>
        <dbReference type="Pfam" id="PF02514"/>
    </source>
</evidence>
<dbReference type="Proteomes" id="UP000284605">
    <property type="component" value="Unassembled WGS sequence"/>
</dbReference>
<dbReference type="AlphaFoldDB" id="A0A418WE16"/>
<keyword evidence="3" id="KW-1185">Reference proteome</keyword>
<dbReference type="Pfam" id="PF02514">
    <property type="entry name" value="CobN-Mg_chel"/>
    <property type="match status" value="2"/>
</dbReference>
<dbReference type="EMBL" id="QYUK01000011">
    <property type="protein sequence ID" value="RJF88248.1"/>
    <property type="molecule type" value="Genomic_DNA"/>
</dbReference>
<feature type="domain" description="CobN/magnesium chelatase" evidence="1">
    <location>
        <begin position="696"/>
        <end position="1107"/>
    </location>
</feature>
<proteinExistence type="predicted"/>
<name>A0A418WE16_9PROT</name>
<dbReference type="NCBIfam" id="NF008973">
    <property type="entry name" value="PRK12321.1"/>
    <property type="match status" value="1"/>
</dbReference>
<reference evidence="2 3" key="1">
    <citation type="submission" date="2018-09" db="EMBL/GenBank/DDBJ databases">
        <authorList>
            <person name="Zhu H."/>
        </authorList>
    </citation>
    <scope>NUCLEOTIDE SEQUENCE [LARGE SCALE GENOMIC DNA]</scope>
    <source>
        <strain evidence="2 3">K1W22B-8</strain>
    </source>
</reference>
<sequence length="1117" mass="119370">MHILVRETHGLDEADAAVDLDHAPADLLFLSFTDSDLAAFVGTPVQTASLARLRHPLSVDLYLEKTAAHARAIVVRLLGGLDYWRYGAEELAGLARKRGVALVLIPGDGRPDERLAALSTAPAEIVDKLDGCFRHGGAANMRLAVELMAYLGGRGEMPAGEPAPLPLCGELPLPPVIPAKAGIHSGAARDVAMDSGLRRNDGWVAIVFYRAHLLADDIAPIHALAAALRARGLGVRAYYVASLKDATCTAFIAGHLRDTRPAVIVNATAFSARLDNQASPLDAAGVPVLQVTLAGSTKPAWAASARGLAQSDLAMQVVLPELDGRLLAGSISFKEEAGARTIHAPDADGIALVADRAVGWARLGRRAREERRLALVLSDYPGAAGQVAHAVGLDAIASTASILRLLHEAGYDTHEAELVEPLTQDPPQAILNLDDYRRLFAMLPQTAQARVLAAWGEPTEAELTCRFARLGNVIVAIQPDRGRSAQRKATFHDPDLPPRHAYVAFYLWLRLVERIDAMIHLGTHGTLEWLPGKAVALSPACYPAALVGGLPVIYPFIVNNPGEAAAAKRRLGAVTIGHLTPPLRAAGSHGAVTELDRLVDEFAAADGLDRRRTAILKREILDRAGATGLLEESGVTREMDEDTALARLDAYLCDVKDLQIREGLHIFGQAPTPERRESLLDALIRSCPGSDREALGADLDRSAPGEAAALLAALDGRFIAPGPAGAPTRGRADVLPTGRNLYAIDPRAVPSRSALVLAQKAAEDLLRRHLQDHGDWPRSLVLDLWGSATMRTGGEELALALVLMGARPVWDHGSARVTGIEILTIAEIDRPRVDVTLRISGLFRDAFEAQITLFDQAVQAIARRDETAEWNPLAALTRDLDGDDFRRATTRIYGAAPGAYGSGVTQRVEHGDWQTRADLGRDYLAASTAAFGRDLDGTADAAGFAQRVAGADGFVHVHDNPEIDIFESLDVAVHAGGFAAAAASLGNVPALYHADTTAPDTPKTRGVIEEVTRIVRGRAANPAWIVGMMAHGYRGAAEIARTVEPLFAFAATLPDRLDRQFDLLFDATIGDERVDGFLNSANPDARRAMEQRFAEAVRRGLWQPRRNAVAARLGGAA</sequence>
<dbReference type="PANTHER" id="PTHR44119">
    <property type="entry name" value="MAGNESIUM-CHELATASE SUBUNIT CHLH, CHLOROPLASTIC"/>
    <property type="match status" value="1"/>
</dbReference>
<organism evidence="2 3">
    <name type="scientific">Oleomonas cavernae</name>
    <dbReference type="NCBI Taxonomy" id="2320859"/>
    <lineage>
        <taxon>Bacteria</taxon>
        <taxon>Pseudomonadati</taxon>
        <taxon>Pseudomonadota</taxon>
        <taxon>Alphaproteobacteria</taxon>
        <taxon>Acetobacterales</taxon>
        <taxon>Acetobacteraceae</taxon>
        <taxon>Oleomonas</taxon>
    </lineage>
</organism>
<dbReference type="RefSeq" id="WP_119778884.1">
    <property type="nucleotide sequence ID" value="NZ_QYUK01000011.1"/>
</dbReference>